<keyword evidence="1" id="KW-0472">Membrane</keyword>
<keyword evidence="1" id="KW-0812">Transmembrane</keyword>
<gene>
    <name evidence="3" type="ORF">EDD18DRAFT_1079535</name>
</gene>
<feature type="transmembrane region" description="Helical" evidence="1">
    <location>
        <begin position="29"/>
        <end position="51"/>
    </location>
</feature>
<accession>A0AA39UJX5</accession>
<reference evidence="3" key="1">
    <citation type="submission" date="2023-06" db="EMBL/GenBank/DDBJ databases">
        <authorList>
            <consortium name="Lawrence Berkeley National Laboratory"/>
            <person name="Ahrendt S."/>
            <person name="Sahu N."/>
            <person name="Indic B."/>
            <person name="Wong-Bajracharya J."/>
            <person name="Merenyi Z."/>
            <person name="Ke H.-M."/>
            <person name="Monk M."/>
            <person name="Kocsube S."/>
            <person name="Drula E."/>
            <person name="Lipzen A."/>
            <person name="Balint B."/>
            <person name="Henrissat B."/>
            <person name="Andreopoulos B."/>
            <person name="Martin F.M."/>
            <person name="Harder C.B."/>
            <person name="Rigling D."/>
            <person name="Ford K.L."/>
            <person name="Foster G.D."/>
            <person name="Pangilinan J."/>
            <person name="Papanicolaou A."/>
            <person name="Barry K."/>
            <person name="LaButti K."/>
            <person name="Viragh M."/>
            <person name="Koriabine M."/>
            <person name="Yan M."/>
            <person name="Riley R."/>
            <person name="Champramary S."/>
            <person name="Plett K.L."/>
            <person name="Tsai I.J."/>
            <person name="Slot J."/>
            <person name="Sipos G."/>
            <person name="Plett J."/>
            <person name="Nagy L.G."/>
            <person name="Grigoriev I.V."/>
        </authorList>
    </citation>
    <scope>NUCLEOTIDE SEQUENCE</scope>
    <source>
        <strain evidence="3">HWK02</strain>
    </source>
</reference>
<feature type="transmembrane region" description="Helical" evidence="1">
    <location>
        <begin position="71"/>
        <end position="90"/>
    </location>
</feature>
<keyword evidence="4" id="KW-1185">Reference proteome</keyword>
<sequence>DTAAHDYFQVTQKYDEGACKDWKEEIDTLLVFSGLFSVVATAFLINSYKWLMNTDSDAMFLPDHVQKRTNVYWFSSLLLALSSASTGMLCNQWLREYVRDVGP</sequence>
<dbReference type="AlphaFoldDB" id="A0AA39UJX5"/>
<protein>
    <recommendedName>
        <fullName evidence="2">DUF6535 domain-containing protein</fullName>
    </recommendedName>
</protein>
<dbReference type="EMBL" id="JAUEPU010000029">
    <property type="protein sequence ID" value="KAK0492477.1"/>
    <property type="molecule type" value="Genomic_DNA"/>
</dbReference>
<proteinExistence type="predicted"/>
<dbReference type="Pfam" id="PF20153">
    <property type="entry name" value="DUF6535"/>
    <property type="match status" value="1"/>
</dbReference>
<feature type="non-terminal residue" evidence="3">
    <location>
        <position position="103"/>
    </location>
</feature>
<comment type="caution">
    <text evidence="3">The sequence shown here is derived from an EMBL/GenBank/DDBJ whole genome shotgun (WGS) entry which is preliminary data.</text>
</comment>
<feature type="domain" description="DUF6535" evidence="2">
    <location>
        <begin position="6"/>
        <end position="99"/>
    </location>
</feature>
<keyword evidence="1" id="KW-1133">Transmembrane helix</keyword>
<dbReference type="InterPro" id="IPR045338">
    <property type="entry name" value="DUF6535"/>
</dbReference>
<name>A0AA39UJX5_9AGAR</name>
<dbReference type="Proteomes" id="UP001175228">
    <property type="component" value="Unassembled WGS sequence"/>
</dbReference>
<evidence type="ECO:0000313" key="3">
    <source>
        <dbReference type="EMBL" id="KAK0492477.1"/>
    </source>
</evidence>
<organism evidence="3 4">
    <name type="scientific">Armillaria luteobubalina</name>
    <dbReference type="NCBI Taxonomy" id="153913"/>
    <lineage>
        <taxon>Eukaryota</taxon>
        <taxon>Fungi</taxon>
        <taxon>Dikarya</taxon>
        <taxon>Basidiomycota</taxon>
        <taxon>Agaricomycotina</taxon>
        <taxon>Agaricomycetes</taxon>
        <taxon>Agaricomycetidae</taxon>
        <taxon>Agaricales</taxon>
        <taxon>Marasmiineae</taxon>
        <taxon>Physalacriaceae</taxon>
        <taxon>Armillaria</taxon>
    </lineage>
</organism>
<evidence type="ECO:0000259" key="2">
    <source>
        <dbReference type="Pfam" id="PF20153"/>
    </source>
</evidence>
<evidence type="ECO:0000256" key="1">
    <source>
        <dbReference type="SAM" id="Phobius"/>
    </source>
</evidence>
<evidence type="ECO:0000313" key="4">
    <source>
        <dbReference type="Proteomes" id="UP001175228"/>
    </source>
</evidence>